<accession>A0ABR7LVQ9</accession>
<dbReference type="RefSeq" id="WP_187245978.1">
    <property type="nucleotide sequence ID" value="NZ_BAAAOK010000001.1"/>
</dbReference>
<protein>
    <submittedName>
        <fullName evidence="1">Uncharacterized protein</fullName>
    </submittedName>
</protein>
<keyword evidence="2" id="KW-1185">Reference proteome</keyword>
<comment type="caution">
    <text evidence="1">The sequence shown here is derived from an EMBL/GenBank/DDBJ whole genome shotgun (WGS) entry which is preliminary data.</text>
</comment>
<dbReference type="EMBL" id="JABVEC010000022">
    <property type="protein sequence ID" value="MBC6468937.1"/>
    <property type="molecule type" value="Genomic_DNA"/>
</dbReference>
<sequence length="197" mass="20423">MKPAVLGIDAGSRTLKEADHLLVGLPGRLGLPEDVVGYTHLISGRPHVAVSLSLPYEVVPAGGGAASDRAARDLLDRLPDDIGAALGEHVRGPADQAEAASLAAAEHGRSGRAVLFPGAQRLTGTLTAGEVLGRSAIERIVVLMGEEPSADVLVDTRDHVRPEWREGRLTLLALPAGKGVIAPYEVPNPTPCCAVHA</sequence>
<reference evidence="1 2" key="1">
    <citation type="submission" date="2020-06" db="EMBL/GenBank/DDBJ databases">
        <title>Actinomadura xiongansis sp. nov., isolated from soil of Baiyangdian.</title>
        <authorList>
            <person name="Zhang X."/>
        </authorList>
    </citation>
    <scope>NUCLEOTIDE SEQUENCE [LARGE SCALE GENOMIC DNA]</scope>
    <source>
        <strain evidence="1 2">HBUM206468</strain>
    </source>
</reference>
<name>A0ABR7LVQ9_9ACTN</name>
<organism evidence="1 2">
    <name type="scientific">Actinomadura alba</name>
    <dbReference type="NCBI Taxonomy" id="406431"/>
    <lineage>
        <taxon>Bacteria</taxon>
        <taxon>Bacillati</taxon>
        <taxon>Actinomycetota</taxon>
        <taxon>Actinomycetes</taxon>
        <taxon>Streptosporangiales</taxon>
        <taxon>Thermomonosporaceae</taxon>
        <taxon>Actinomadura</taxon>
    </lineage>
</organism>
<evidence type="ECO:0000313" key="2">
    <source>
        <dbReference type="Proteomes" id="UP000805614"/>
    </source>
</evidence>
<gene>
    <name evidence="1" type="ORF">HKK74_26090</name>
</gene>
<evidence type="ECO:0000313" key="1">
    <source>
        <dbReference type="EMBL" id="MBC6468937.1"/>
    </source>
</evidence>
<dbReference type="Proteomes" id="UP000805614">
    <property type="component" value="Unassembled WGS sequence"/>
</dbReference>
<proteinExistence type="predicted"/>